<protein>
    <recommendedName>
        <fullName evidence="3">Oxidoreductase</fullName>
    </recommendedName>
</protein>
<dbReference type="Pfam" id="PF06073">
    <property type="entry name" value="DUF934"/>
    <property type="match status" value="1"/>
</dbReference>
<dbReference type="InterPro" id="IPR008318">
    <property type="entry name" value="UCP030820"/>
</dbReference>
<dbReference type="STRING" id="1566387.QV13_05885"/>
<evidence type="ECO:0000313" key="2">
    <source>
        <dbReference type="Proteomes" id="UP000094412"/>
    </source>
</evidence>
<name>A0A1C2E5M5_9HYPH</name>
<keyword evidence="2" id="KW-1185">Reference proteome</keyword>
<proteinExistence type="predicted"/>
<dbReference type="PIRSF" id="PIRSF030820">
    <property type="entry name" value="UCP030820"/>
    <property type="match status" value="1"/>
</dbReference>
<dbReference type="Proteomes" id="UP000094412">
    <property type="component" value="Unassembled WGS sequence"/>
</dbReference>
<dbReference type="EMBL" id="MDEO01000027">
    <property type="protein sequence ID" value="OCX22255.1"/>
    <property type="molecule type" value="Genomic_DNA"/>
</dbReference>
<evidence type="ECO:0000313" key="1">
    <source>
        <dbReference type="EMBL" id="OCX22255.1"/>
    </source>
</evidence>
<reference evidence="1 2" key="1">
    <citation type="submission" date="2016-08" db="EMBL/GenBank/DDBJ databases">
        <title>Whole genome sequence of Mesorhizobium sp. strain UASWS1009 isolated from industrial sewage.</title>
        <authorList>
            <person name="Crovadore J."/>
            <person name="Calmin G."/>
            <person name="Chablais R."/>
            <person name="Cochard B."/>
            <person name="Lefort F."/>
        </authorList>
    </citation>
    <scope>NUCLEOTIDE SEQUENCE [LARGE SCALE GENOMIC DNA]</scope>
    <source>
        <strain evidence="1 2">UASWS1009</strain>
    </source>
</reference>
<evidence type="ECO:0008006" key="3">
    <source>
        <dbReference type="Google" id="ProtNLM"/>
    </source>
</evidence>
<sequence length="181" mass="19892">MTEIKSEAGAAPAPRLWTPKGFREDDWTHAETADALSGNGRFILPLQAFLDLDPQVRKSAKERLGVALLPGDQLDKIVGLLDQLSLVALAFPAFSDGRSFSKAELLRSRHGFEGAVRATGQVLVDQLPHMLRVGFDEFEVTNPVLLKRLEEGRLDGLPLYYQPAAQASAPAGGYSWRRRPN</sequence>
<gene>
    <name evidence="1" type="ORF">QV13_05885</name>
</gene>
<accession>A0A1C2E5M5</accession>
<dbReference type="AlphaFoldDB" id="A0A1C2E5M5"/>
<dbReference type="OrthoDB" id="9800421at2"/>
<organism evidence="1 2">
    <name type="scientific">Mesorhizobium hungaricum</name>
    <dbReference type="NCBI Taxonomy" id="1566387"/>
    <lineage>
        <taxon>Bacteria</taxon>
        <taxon>Pseudomonadati</taxon>
        <taxon>Pseudomonadota</taxon>
        <taxon>Alphaproteobacteria</taxon>
        <taxon>Hyphomicrobiales</taxon>
        <taxon>Phyllobacteriaceae</taxon>
        <taxon>Mesorhizobium</taxon>
    </lineage>
</organism>
<comment type="caution">
    <text evidence="1">The sequence shown here is derived from an EMBL/GenBank/DDBJ whole genome shotgun (WGS) entry which is preliminary data.</text>
</comment>